<accession>A0A3P7LNM5</accession>
<dbReference type="Proteomes" id="UP000281553">
    <property type="component" value="Unassembled WGS sequence"/>
</dbReference>
<protein>
    <submittedName>
        <fullName evidence="1">Uncharacterized protein</fullName>
    </submittedName>
</protein>
<sequence length="177" mass="19850">MGIKYNLTDSKYLDFLANLESIISAKTLTEDEQFTIRDNTVHALKNRTLYSVVSKEEKKALKSLKTDKSIIILPADKGGSTAILNKADYDTKMLSLLEDRSTYKPLNTDPTKKQNAAIEKVLKRLTETKQISVDVAKFLKQTEPNTAKIYGQPKVHKPEVPLRPIVSLIGAPNYKIS</sequence>
<evidence type="ECO:0000313" key="1">
    <source>
        <dbReference type="EMBL" id="VDN13247.1"/>
    </source>
</evidence>
<reference evidence="1 2" key="1">
    <citation type="submission" date="2018-11" db="EMBL/GenBank/DDBJ databases">
        <authorList>
            <consortium name="Pathogen Informatics"/>
        </authorList>
    </citation>
    <scope>NUCLEOTIDE SEQUENCE [LARGE SCALE GENOMIC DNA]</scope>
</reference>
<dbReference type="OrthoDB" id="10029313at2759"/>
<evidence type="ECO:0000313" key="2">
    <source>
        <dbReference type="Proteomes" id="UP000281553"/>
    </source>
</evidence>
<dbReference type="PANTHER" id="PTHR21301">
    <property type="entry name" value="REVERSE TRANSCRIPTASE"/>
    <property type="match status" value="1"/>
</dbReference>
<keyword evidence="2" id="KW-1185">Reference proteome</keyword>
<dbReference type="PANTHER" id="PTHR21301:SF10">
    <property type="entry name" value="REVERSE TRANSCRIPTASE DOMAIN-CONTAINING PROTEIN"/>
    <property type="match status" value="1"/>
</dbReference>
<dbReference type="AlphaFoldDB" id="A0A3P7LNM5"/>
<gene>
    <name evidence="1" type="ORF">DILT_LOCUS9078</name>
</gene>
<organism evidence="1 2">
    <name type="scientific">Dibothriocephalus latus</name>
    <name type="common">Fish tapeworm</name>
    <name type="synonym">Diphyllobothrium latum</name>
    <dbReference type="NCBI Taxonomy" id="60516"/>
    <lineage>
        <taxon>Eukaryota</taxon>
        <taxon>Metazoa</taxon>
        <taxon>Spiralia</taxon>
        <taxon>Lophotrochozoa</taxon>
        <taxon>Platyhelminthes</taxon>
        <taxon>Cestoda</taxon>
        <taxon>Eucestoda</taxon>
        <taxon>Diphyllobothriidea</taxon>
        <taxon>Diphyllobothriidae</taxon>
        <taxon>Dibothriocephalus</taxon>
    </lineage>
</organism>
<proteinExistence type="predicted"/>
<name>A0A3P7LNM5_DIBLA</name>
<dbReference type="EMBL" id="UYRU01055945">
    <property type="protein sequence ID" value="VDN13247.1"/>
    <property type="molecule type" value="Genomic_DNA"/>
</dbReference>